<dbReference type="PANTHER" id="PTHR32196">
    <property type="entry name" value="ABC TRANSPORTER PERMEASE PROTEIN YPHD-RELATED-RELATED"/>
    <property type="match status" value="1"/>
</dbReference>
<gene>
    <name evidence="7" type="ORF">GM661_06210</name>
</gene>
<keyword evidence="8" id="KW-1185">Reference proteome</keyword>
<dbReference type="PANTHER" id="PTHR32196:SF72">
    <property type="entry name" value="RIBOSE IMPORT PERMEASE PROTEIN RBSC"/>
    <property type="match status" value="1"/>
</dbReference>
<evidence type="ECO:0000256" key="1">
    <source>
        <dbReference type="ARBA" id="ARBA00004651"/>
    </source>
</evidence>
<feature type="transmembrane region" description="Helical" evidence="6">
    <location>
        <begin position="164"/>
        <end position="186"/>
    </location>
</feature>
<sequence>MEKANQSLFKKIISFRETSLTLIILCLMLILTFVTPGFLTKYNINTTLIGLSMDGIMAVGMVLVLVLGGIDLSVGSVMALSNVTAGIVAMHYGLNIWLSVLIAMFISILAGLTIGKLITKIKLNPFITTLSMMSIARGIAYIFTEGSPVSLGEISVVFDWIGRGKILGIPNPGIILLLIVIVMDFLMRKSKTFREIYYIGSNEQAAAFSGINVNKRKLMVYILCSFLSGLAGVITLARFGVATPTAGVGAELRAIAGAVIGGASLNGGEGTVLGALLGIILVALVNNALVLLNVSVYWQSLVTGLVLLTAVIVDMRVHNKKN</sequence>
<keyword evidence="5 6" id="KW-0472">Membrane</keyword>
<proteinExistence type="predicted"/>
<accession>A0A8A7K7A7</accession>
<dbReference type="Proteomes" id="UP000665020">
    <property type="component" value="Chromosome"/>
</dbReference>
<dbReference type="GO" id="GO:0022857">
    <property type="term" value="F:transmembrane transporter activity"/>
    <property type="evidence" value="ECO:0007669"/>
    <property type="project" value="InterPro"/>
</dbReference>
<feature type="transmembrane region" description="Helical" evidence="6">
    <location>
        <begin position="218"/>
        <end position="240"/>
    </location>
</feature>
<feature type="transmembrane region" description="Helical" evidence="6">
    <location>
        <begin position="51"/>
        <end position="74"/>
    </location>
</feature>
<dbReference type="Pfam" id="PF02653">
    <property type="entry name" value="BPD_transp_2"/>
    <property type="match status" value="1"/>
</dbReference>
<organism evidence="7 8">
    <name type="scientific">Iocasia fonsfrigidae</name>
    <dbReference type="NCBI Taxonomy" id="2682810"/>
    <lineage>
        <taxon>Bacteria</taxon>
        <taxon>Bacillati</taxon>
        <taxon>Bacillota</taxon>
        <taxon>Clostridia</taxon>
        <taxon>Halanaerobiales</taxon>
        <taxon>Halanaerobiaceae</taxon>
        <taxon>Iocasia</taxon>
    </lineage>
</organism>
<feature type="transmembrane region" description="Helical" evidence="6">
    <location>
        <begin position="272"/>
        <end position="290"/>
    </location>
</feature>
<comment type="subcellular location">
    <subcellularLocation>
        <location evidence="1">Cell membrane</location>
        <topology evidence="1">Multi-pass membrane protein</topology>
    </subcellularLocation>
</comment>
<dbReference type="InterPro" id="IPR001851">
    <property type="entry name" value="ABC_transp_permease"/>
</dbReference>
<dbReference type="RefSeq" id="WP_125989194.1">
    <property type="nucleotide sequence ID" value="NZ_CP046640.1"/>
</dbReference>
<keyword evidence="2" id="KW-1003">Cell membrane</keyword>
<evidence type="ECO:0000256" key="6">
    <source>
        <dbReference type="SAM" id="Phobius"/>
    </source>
</evidence>
<evidence type="ECO:0000256" key="2">
    <source>
        <dbReference type="ARBA" id="ARBA00022475"/>
    </source>
</evidence>
<name>A0A8A7K7A7_9FIRM</name>
<keyword evidence="3 6" id="KW-0812">Transmembrane</keyword>
<dbReference type="EMBL" id="CP046640">
    <property type="protein sequence ID" value="QTL97606.1"/>
    <property type="molecule type" value="Genomic_DNA"/>
</dbReference>
<dbReference type="AlphaFoldDB" id="A0A8A7K7A7"/>
<feature type="transmembrane region" description="Helical" evidence="6">
    <location>
        <begin position="94"/>
        <end position="114"/>
    </location>
</feature>
<evidence type="ECO:0000256" key="3">
    <source>
        <dbReference type="ARBA" id="ARBA00022692"/>
    </source>
</evidence>
<dbReference type="CDD" id="cd06579">
    <property type="entry name" value="TM_PBP1_transp_AraH_like"/>
    <property type="match status" value="1"/>
</dbReference>
<evidence type="ECO:0000313" key="8">
    <source>
        <dbReference type="Proteomes" id="UP000665020"/>
    </source>
</evidence>
<protein>
    <submittedName>
        <fullName evidence="7">ABC transporter permease</fullName>
    </submittedName>
</protein>
<evidence type="ECO:0000256" key="5">
    <source>
        <dbReference type="ARBA" id="ARBA00023136"/>
    </source>
</evidence>
<dbReference type="KEGG" id="ifn:GM661_06210"/>
<feature type="transmembrane region" description="Helical" evidence="6">
    <location>
        <begin position="296"/>
        <end position="313"/>
    </location>
</feature>
<evidence type="ECO:0000256" key="4">
    <source>
        <dbReference type="ARBA" id="ARBA00022989"/>
    </source>
</evidence>
<dbReference type="GO" id="GO:0005886">
    <property type="term" value="C:plasma membrane"/>
    <property type="evidence" value="ECO:0007669"/>
    <property type="project" value="UniProtKB-SubCell"/>
</dbReference>
<feature type="transmembrane region" description="Helical" evidence="6">
    <location>
        <begin position="20"/>
        <end position="39"/>
    </location>
</feature>
<reference evidence="7" key="1">
    <citation type="submission" date="2019-12" db="EMBL/GenBank/DDBJ databases">
        <authorList>
            <person name="zhang j."/>
            <person name="sun C.M."/>
        </authorList>
    </citation>
    <scope>NUCLEOTIDE SEQUENCE</scope>
    <source>
        <strain evidence="7">NS-1</strain>
    </source>
</reference>
<evidence type="ECO:0000313" key="7">
    <source>
        <dbReference type="EMBL" id="QTL97606.1"/>
    </source>
</evidence>
<keyword evidence="4 6" id="KW-1133">Transmembrane helix</keyword>